<reference evidence="1 2" key="1">
    <citation type="submission" date="2018-05" db="EMBL/GenBank/DDBJ databases">
        <authorList>
            <person name="Thind KAUR A."/>
        </authorList>
    </citation>
    <scope>NUCLEOTIDE SEQUENCE [LARGE SCALE GENOMIC DNA]</scope>
</reference>
<sequence>MRRLHVAGRPMLPRNMLDAATGAMRSLHDSVLSLEKRRLREKDVAYPVFAAKVPEGKGFMDNSIGRTIVLRFDDIHAMLNLHPLHYTFVRLFSLSMKMRIIRDKTPDIVIVDPFYMRAKILGSTGDRQVASSYLKGVILANRDKDNFLVPYFPDDTHCTLILLSPKYSMATYFDPDRQSNVDYTNVKKVLDDVLLGYAKSGGTLTRPIHKYDKHVFSHNTKFCYVKQPPGGQKGVYYAIHHMRAIVWDHHQLLLPSKLKDWATSVSAIQDADIRQEFFRIQSEFAEIIHQDVLRSSGQFYLRNQSSNSDIDAMLQMQADNARNFMTPTIDGGFIHAPVP</sequence>
<evidence type="ECO:0000313" key="1">
    <source>
        <dbReference type="EMBL" id="SPT20105.1"/>
    </source>
</evidence>
<name>A0A7H4LNB6_WHEAT</name>
<dbReference type="SUPFAM" id="SSF54001">
    <property type="entry name" value="Cysteine proteinases"/>
    <property type="match status" value="1"/>
</dbReference>
<dbReference type="AlphaFoldDB" id="A0A7H4LNB6"/>
<evidence type="ECO:0000313" key="2">
    <source>
        <dbReference type="Proteomes" id="UP000280104"/>
    </source>
</evidence>
<gene>
    <name evidence="1" type="ORF">CAMPLR22A2D_LOCUS4733</name>
</gene>
<organism evidence="1 2">
    <name type="scientific">Triticum aestivum</name>
    <name type="common">Wheat</name>
    <dbReference type="NCBI Taxonomy" id="4565"/>
    <lineage>
        <taxon>Eukaryota</taxon>
        <taxon>Viridiplantae</taxon>
        <taxon>Streptophyta</taxon>
        <taxon>Embryophyta</taxon>
        <taxon>Tracheophyta</taxon>
        <taxon>Spermatophyta</taxon>
        <taxon>Magnoliopsida</taxon>
        <taxon>Liliopsida</taxon>
        <taxon>Poales</taxon>
        <taxon>Poaceae</taxon>
        <taxon>BOP clade</taxon>
        <taxon>Pooideae</taxon>
        <taxon>Triticodae</taxon>
        <taxon>Triticeae</taxon>
        <taxon>Triticinae</taxon>
        <taxon>Triticum</taxon>
    </lineage>
</organism>
<dbReference type="Proteomes" id="UP000280104">
    <property type="component" value="Chromosome II"/>
</dbReference>
<accession>A0A7H4LNB6</accession>
<dbReference type="EMBL" id="LS480641">
    <property type="protein sequence ID" value="SPT20105.1"/>
    <property type="molecule type" value="Genomic_DNA"/>
</dbReference>
<proteinExistence type="predicted"/>
<dbReference type="InterPro" id="IPR038765">
    <property type="entry name" value="Papain-like_cys_pep_sf"/>
</dbReference>
<protein>
    <submittedName>
        <fullName evidence="1">Uncharacterized protein</fullName>
    </submittedName>
</protein>